<dbReference type="Pfam" id="PF00704">
    <property type="entry name" value="Glyco_hydro_18"/>
    <property type="match status" value="1"/>
</dbReference>
<dbReference type="GeneID" id="125421616"/>
<proteinExistence type="predicted"/>
<keyword evidence="11" id="KW-1185">Reference proteome</keyword>
<evidence type="ECO:0000256" key="6">
    <source>
        <dbReference type="ARBA" id="ARBA00023277"/>
    </source>
</evidence>
<dbReference type="PROSITE" id="PS51910">
    <property type="entry name" value="GH18_2"/>
    <property type="match status" value="1"/>
</dbReference>
<keyword evidence="9" id="KW-0732">Signal</keyword>
<feature type="chain" id="PRO_5045978619" description="chitinase" evidence="9">
    <location>
        <begin position="26"/>
        <end position="323"/>
    </location>
</feature>
<name>A0ABM3IEP0_ZIZJJ</name>
<dbReference type="InterPro" id="IPR045321">
    <property type="entry name" value="Cts1-like"/>
</dbReference>
<evidence type="ECO:0000256" key="3">
    <source>
        <dbReference type="ARBA" id="ARBA00022801"/>
    </source>
</evidence>
<evidence type="ECO:0000256" key="7">
    <source>
        <dbReference type="ARBA" id="ARBA00023295"/>
    </source>
</evidence>
<protein>
    <recommendedName>
        <fullName evidence="2">chitinase</fullName>
        <ecNumber evidence="2">3.2.1.14</ecNumber>
    </recommendedName>
</protein>
<evidence type="ECO:0000256" key="1">
    <source>
        <dbReference type="ARBA" id="ARBA00000822"/>
    </source>
</evidence>
<keyword evidence="3" id="KW-0378">Hydrolase</keyword>
<evidence type="ECO:0000256" key="4">
    <source>
        <dbReference type="ARBA" id="ARBA00023024"/>
    </source>
</evidence>
<evidence type="ECO:0000313" key="11">
    <source>
        <dbReference type="Proteomes" id="UP001652623"/>
    </source>
</evidence>
<dbReference type="Proteomes" id="UP001652623">
    <property type="component" value="Chromosome 8"/>
</dbReference>
<reference evidence="12" key="1">
    <citation type="submission" date="2025-08" db="UniProtKB">
        <authorList>
            <consortium name="RefSeq"/>
        </authorList>
    </citation>
    <scope>IDENTIFICATION</scope>
    <source>
        <tissue evidence="12">Seedling</tissue>
    </source>
</reference>
<dbReference type="PANTHER" id="PTHR45708">
    <property type="entry name" value="ENDOCHITINASE"/>
    <property type="match status" value="1"/>
</dbReference>
<dbReference type="EC" id="3.2.1.14" evidence="2"/>
<keyword evidence="6" id="KW-0119">Carbohydrate metabolism</keyword>
<evidence type="ECO:0000256" key="2">
    <source>
        <dbReference type="ARBA" id="ARBA00012729"/>
    </source>
</evidence>
<dbReference type="InterPro" id="IPR017853">
    <property type="entry name" value="GH"/>
</dbReference>
<comment type="catalytic activity">
    <reaction evidence="1">
        <text>Random endo-hydrolysis of N-acetyl-beta-D-glucosaminide (1-&gt;4)-beta-linkages in chitin and chitodextrins.</text>
        <dbReference type="EC" id="3.2.1.14"/>
    </reaction>
</comment>
<keyword evidence="5" id="KW-1015">Disulfide bond</keyword>
<keyword evidence="7" id="KW-0326">Glycosidase</keyword>
<dbReference type="PANTHER" id="PTHR45708:SF21">
    <property type="entry name" value="ACIDIC ENDOCHITINASE"/>
    <property type="match status" value="1"/>
</dbReference>
<accession>A0ABM3IEP0</accession>
<keyword evidence="4" id="KW-0146">Chitin degradation</keyword>
<dbReference type="Gene3D" id="3.20.20.80">
    <property type="entry name" value="Glycosidases"/>
    <property type="match status" value="1"/>
</dbReference>
<feature type="signal peptide" evidence="9">
    <location>
        <begin position="1"/>
        <end position="25"/>
    </location>
</feature>
<evidence type="ECO:0000259" key="10">
    <source>
        <dbReference type="PROSITE" id="PS51910"/>
    </source>
</evidence>
<keyword evidence="8" id="KW-0624">Polysaccharide degradation</keyword>
<dbReference type="InterPro" id="IPR001223">
    <property type="entry name" value="Glyco_hydro18_cat"/>
</dbReference>
<dbReference type="InterPro" id="IPR050542">
    <property type="entry name" value="Glycosyl_Hydrlase18_Chitinase"/>
</dbReference>
<organism evidence="11 12">
    <name type="scientific">Ziziphus jujuba</name>
    <name type="common">Chinese jujube</name>
    <name type="synonym">Ziziphus sativa</name>
    <dbReference type="NCBI Taxonomy" id="326968"/>
    <lineage>
        <taxon>Eukaryota</taxon>
        <taxon>Viridiplantae</taxon>
        <taxon>Streptophyta</taxon>
        <taxon>Embryophyta</taxon>
        <taxon>Tracheophyta</taxon>
        <taxon>Spermatophyta</taxon>
        <taxon>Magnoliopsida</taxon>
        <taxon>eudicotyledons</taxon>
        <taxon>Gunneridae</taxon>
        <taxon>Pentapetalae</taxon>
        <taxon>rosids</taxon>
        <taxon>fabids</taxon>
        <taxon>Rosales</taxon>
        <taxon>Rhamnaceae</taxon>
        <taxon>Paliureae</taxon>
        <taxon>Ziziphus</taxon>
    </lineage>
</organism>
<evidence type="ECO:0000256" key="9">
    <source>
        <dbReference type="SAM" id="SignalP"/>
    </source>
</evidence>
<dbReference type="CDD" id="cd02877">
    <property type="entry name" value="GH18_hevamine_XipI_class_III"/>
    <property type="match status" value="1"/>
</dbReference>
<feature type="domain" description="GH18" evidence="10">
    <location>
        <begin position="28"/>
        <end position="313"/>
    </location>
</feature>
<evidence type="ECO:0000256" key="8">
    <source>
        <dbReference type="ARBA" id="ARBA00023326"/>
    </source>
</evidence>
<sequence>MVQQAKLAVVCLILTLALMAQISEAANGGIATYWGQYSDETEGTLGEACATKLYSYINIASIAQFGDGNDLVLNLAGHCTPPDCTHIGEQIKTCQVLHGVKIFISLGGENGNYNLTSPEDAKHVADQLWDSYLGGTYSTATLPFGDAVLDGVDFDLVGSNTKYDADLAYYLKAINQQGIKPVYLSAAPQCPYPDYYLQNALDTGLFDYVWVQFYDNSPCEYSNVTGTAGLLSAWNTWTSKLKGSGKLFLGVPASIDAASTGYIPADVLNNEILPLIKATPKYGGIMVWNRYYDRLSNYSFAIIDFVKLKNNQQLPTMRMYQYE</sequence>
<dbReference type="RefSeq" id="XP_048326807.2">
    <property type="nucleotide sequence ID" value="XM_048470850.2"/>
</dbReference>
<gene>
    <name evidence="12" type="primary">LOC125421616</name>
</gene>
<dbReference type="SUPFAM" id="SSF51445">
    <property type="entry name" value="(Trans)glycosidases"/>
    <property type="match status" value="1"/>
</dbReference>
<evidence type="ECO:0000313" key="12">
    <source>
        <dbReference type="RefSeq" id="XP_048326807.2"/>
    </source>
</evidence>
<evidence type="ECO:0000256" key="5">
    <source>
        <dbReference type="ARBA" id="ARBA00023157"/>
    </source>
</evidence>